<name>A0A8H6YJ51_9AGAR</name>
<dbReference type="OrthoDB" id="3044263at2759"/>
<reference evidence="2" key="1">
    <citation type="submission" date="2020-05" db="EMBL/GenBank/DDBJ databases">
        <title>Mycena genomes resolve the evolution of fungal bioluminescence.</title>
        <authorList>
            <person name="Tsai I.J."/>
        </authorList>
    </citation>
    <scope>NUCLEOTIDE SEQUENCE</scope>
    <source>
        <strain evidence="2">160909Yilan</strain>
    </source>
</reference>
<evidence type="ECO:0000313" key="2">
    <source>
        <dbReference type="EMBL" id="KAF7359542.1"/>
    </source>
</evidence>
<dbReference type="Proteomes" id="UP000623467">
    <property type="component" value="Unassembled WGS sequence"/>
</dbReference>
<evidence type="ECO:0000256" key="1">
    <source>
        <dbReference type="SAM" id="MobiDB-lite"/>
    </source>
</evidence>
<dbReference type="AlphaFoldDB" id="A0A8H6YJ51"/>
<keyword evidence="3" id="KW-1185">Reference proteome</keyword>
<organism evidence="2 3">
    <name type="scientific">Mycena sanguinolenta</name>
    <dbReference type="NCBI Taxonomy" id="230812"/>
    <lineage>
        <taxon>Eukaryota</taxon>
        <taxon>Fungi</taxon>
        <taxon>Dikarya</taxon>
        <taxon>Basidiomycota</taxon>
        <taxon>Agaricomycotina</taxon>
        <taxon>Agaricomycetes</taxon>
        <taxon>Agaricomycetidae</taxon>
        <taxon>Agaricales</taxon>
        <taxon>Marasmiineae</taxon>
        <taxon>Mycenaceae</taxon>
        <taxon>Mycena</taxon>
    </lineage>
</organism>
<proteinExistence type="predicted"/>
<sequence length="194" mass="22121">MSRPRILSMFVEGKEAKRARVEAEIAERSERFRASPTVKIGNVTVINPVSTMTMILGLDNGLKYFQTYEGPNPFQIPELLDPENEGVLLASPEYLPNPETVRRYTKQRNRAKSEAYVKTPWVFEEQGRAVQSLKNPRHSLPPLPAKEMYSSEEDPFRKGPLSRPTATGNLLLTEEEKSKVNFAPRVFEKCLKQK</sequence>
<feature type="region of interest" description="Disordered" evidence="1">
    <location>
        <begin position="132"/>
        <end position="172"/>
    </location>
</feature>
<protein>
    <submittedName>
        <fullName evidence="2">Uncharacterized protein</fullName>
    </submittedName>
</protein>
<comment type="caution">
    <text evidence="2">The sequence shown here is derived from an EMBL/GenBank/DDBJ whole genome shotgun (WGS) entry which is preliminary data.</text>
</comment>
<evidence type="ECO:0000313" key="3">
    <source>
        <dbReference type="Proteomes" id="UP000623467"/>
    </source>
</evidence>
<gene>
    <name evidence="2" type="ORF">MSAN_01297300</name>
</gene>
<accession>A0A8H6YJ51</accession>
<dbReference type="EMBL" id="JACAZH010000009">
    <property type="protein sequence ID" value="KAF7359542.1"/>
    <property type="molecule type" value="Genomic_DNA"/>
</dbReference>